<sequence length="432" mass="48350">MDPNTLKSLKFALAAVAITSIPCGFLGYSLGKESGAAALSDQIDSGHNPSVSFSASARNARDTNHFDRVRSRNIQQASRIHQRFTAAMREFGHTSLSSVDFTAMFDLWETARKSNNQELESLLRSLEKENESQGSLMTTAMLANQFGSKNGAAAADYFLSLEKPQERVTGFASAMVGWMRDDPESAYRWLQQHEGNLGPELNTRDLKAMYFSLKAKADYAGTVQQAFSLTGSDQTAVLKLLAEQSAPDAQQRTKLLDSLYQQGDEKLTRRVESQIIDELTRQNPSEAMSVLAGLQISEEHREELEKKSLNLWSNAAPKGAILWQQQNLVGQKNAGDQIADTFRNWVAKDEAAATEWLRSQGNEFKTDLIFKKAGEMLQDQNPEQAAKWQSQVLDDASRQQSYRKLYHRWRLQDPEAAEAWKNSLPTADRMAL</sequence>
<dbReference type="EMBL" id="JAENIJ010000003">
    <property type="protein sequence ID" value="MBK1881295.1"/>
    <property type="molecule type" value="Genomic_DNA"/>
</dbReference>
<reference evidence="1" key="1">
    <citation type="submission" date="2021-01" db="EMBL/GenBank/DDBJ databases">
        <title>Modified the classification status of verrucomicrobia.</title>
        <authorList>
            <person name="Feng X."/>
        </authorList>
    </citation>
    <scope>NUCLEOTIDE SEQUENCE</scope>
    <source>
        <strain evidence="1">KCTC 22041</strain>
    </source>
</reference>
<comment type="caution">
    <text evidence="1">The sequence shown here is derived from an EMBL/GenBank/DDBJ whole genome shotgun (WGS) entry which is preliminary data.</text>
</comment>
<keyword evidence="2" id="KW-1185">Reference proteome</keyword>
<protein>
    <submittedName>
        <fullName evidence="1">Uncharacterized protein</fullName>
    </submittedName>
</protein>
<evidence type="ECO:0000313" key="1">
    <source>
        <dbReference type="EMBL" id="MBK1881295.1"/>
    </source>
</evidence>
<accession>A0A934S4X1</accession>
<name>A0A934S4X1_9BACT</name>
<evidence type="ECO:0000313" key="2">
    <source>
        <dbReference type="Proteomes" id="UP000603141"/>
    </source>
</evidence>
<dbReference type="RefSeq" id="WP_200267362.1">
    <property type="nucleotide sequence ID" value="NZ_JAENIJ010000003.1"/>
</dbReference>
<organism evidence="1 2">
    <name type="scientific">Luteolibacter pohnpeiensis</name>
    <dbReference type="NCBI Taxonomy" id="454153"/>
    <lineage>
        <taxon>Bacteria</taxon>
        <taxon>Pseudomonadati</taxon>
        <taxon>Verrucomicrobiota</taxon>
        <taxon>Verrucomicrobiia</taxon>
        <taxon>Verrucomicrobiales</taxon>
        <taxon>Verrucomicrobiaceae</taxon>
        <taxon>Luteolibacter</taxon>
    </lineage>
</organism>
<dbReference type="Proteomes" id="UP000603141">
    <property type="component" value="Unassembled WGS sequence"/>
</dbReference>
<gene>
    <name evidence="1" type="ORF">JIN85_02645</name>
</gene>
<dbReference type="AlphaFoldDB" id="A0A934S4X1"/>
<proteinExistence type="predicted"/>